<dbReference type="Gene3D" id="1.10.10.10">
    <property type="entry name" value="Winged helix-like DNA-binding domain superfamily/Winged helix DNA-binding domain"/>
    <property type="match status" value="1"/>
</dbReference>
<dbReference type="InterPro" id="IPR005471">
    <property type="entry name" value="Tscrpt_reg_IclR_N"/>
</dbReference>
<evidence type="ECO:0008006" key="8">
    <source>
        <dbReference type="Google" id="ProtNLM"/>
    </source>
</evidence>
<dbReference type="PANTHER" id="PTHR30136">
    <property type="entry name" value="HELIX-TURN-HELIX TRANSCRIPTIONAL REGULATOR, ICLR FAMILY"/>
    <property type="match status" value="1"/>
</dbReference>
<accession>A0ABX5M2C8</accession>
<gene>
    <name evidence="6" type="ORF">WH50_01410</name>
</gene>
<evidence type="ECO:0000256" key="2">
    <source>
        <dbReference type="ARBA" id="ARBA00023125"/>
    </source>
</evidence>
<organism evidence="6 7">
    <name type="scientific">Pokkaliibacter plantistimulans</name>
    <dbReference type="NCBI Taxonomy" id="1635171"/>
    <lineage>
        <taxon>Bacteria</taxon>
        <taxon>Pseudomonadati</taxon>
        <taxon>Pseudomonadota</taxon>
        <taxon>Gammaproteobacteria</taxon>
        <taxon>Oceanospirillales</taxon>
        <taxon>Balneatrichaceae</taxon>
        <taxon>Pokkaliibacter</taxon>
    </lineage>
</organism>
<dbReference type="PROSITE" id="PS51078">
    <property type="entry name" value="ICLR_ED"/>
    <property type="match status" value="1"/>
</dbReference>
<proteinExistence type="predicted"/>
<dbReference type="SUPFAM" id="SSF46785">
    <property type="entry name" value="Winged helix' DNA-binding domain"/>
    <property type="match status" value="1"/>
</dbReference>
<reference evidence="6 7" key="1">
    <citation type="submission" date="2015-03" db="EMBL/GenBank/DDBJ databases">
        <authorList>
            <person name="Krishnan R."/>
            <person name="Midha S."/>
            <person name="Patil P.B."/>
            <person name="Rameshkumar N."/>
        </authorList>
    </citation>
    <scope>NUCLEOTIDE SEQUENCE [LARGE SCALE GENOMIC DNA]</scope>
    <source>
        <strain evidence="6 7">L1E11</strain>
    </source>
</reference>
<evidence type="ECO:0000259" key="5">
    <source>
        <dbReference type="PROSITE" id="PS51078"/>
    </source>
</evidence>
<dbReference type="Pfam" id="PF01614">
    <property type="entry name" value="IclR_C"/>
    <property type="match status" value="1"/>
</dbReference>
<sequence length="224" mass="25158">MANDRVEAVERALTLLDCFSEQRRSLTLAELAEQTGFYKSTILRLMKSLEMFGYIQRDSKGLFSLGSAIRRLSHACDAENSLEPLIRPVLVALRDASNESASFYVRAGVQRICLYRENAQREMRHHLDEGIRLPLGQGAAGRILRAYSEELAEDEVIRQQGWARSQGERSAEVGAVAVPLFNRGGQFLGTLALSGLITRFDEEQCQQWISLLQQEARKLASQIV</sequence>
<evidence type="ECO:0000313" key="7">
    <source>
        <dbReference type="Proteomes" id="UP000248090"/>
    </source>
</evidence>
<name>A0ABX5M2C8_9GAMM</name>
<dbReference type="EMBL" id="LAPT01000003">
    <property type="protein sequence ID" value="PXF33037.1"/>
    <property type="molecule type" value="Genomic_DNA"/>
</dbReference>
<dbReference type="InterPro" id="IPR014757">
    <property type="entry name" value="Tscrpt_reg_IclR_C"/>
</dbReference>
<keyword evidence="1" id="KW-0805">Transcription regulation</keyword>
<evidence type="ECO:0000256" key="3">
    <source>
        <dbReference type="ARBA" id="ARBA00023163"/>
    </source>
</evidence>
<feature type="domain" description="IclR-ED" evidence="5">
    <location>
        <begin position="68"/>
        <end position="224"/>
    </location>
</feature>
<dbReference type="PANTHER" id="PTHR30136:SF35">
    <property type="entry name" value="HTH-TYPE TRANSCRIPTIONAL REGULATOR RV1719"/>
    <property type="match status" value="1"/>
</dbReference>
<dbReference type="InterPro" id="IPR029016">
    <property type="entry name" value="GAF-like_dom_sf"/>
</dbReference>
<evidence type="ECO:0000256" key="1">
    <source>
        <dbReference type="ARBA" id="ARBA00023015"/>
    </source>
</evidence>
<dbReference type="Gene3D" id="3.30.450.40">
    <property type="match status" value="2"/>
</dbReference>
<dbReference type="SUPFAM" id="SSF55781">
    <property type="entry name" value="GAF domain-like"/>
    <property type="match status" value="1"/>
</dbReference>
<keyword evidence="3" id="KW-0804">Transcription</keyword>
<keyword evidence="2" id="KW-0238">DNA-binding</keyword>
<dbReference type="SMART" id="SM00346">
    <property type="entry name" value="HTH_ICLR"/>
    <property type="match status" value="1"/>
</dbReference>
<dbReference type="InterPro" id="IPR050707">
    <property type="entry name" value="HTH_MetabolicPath_Reg"/>
</dbReference>
<dbReference type="InterPro" id="IPR036388">
    <property type="entry name" value="WH-like_DNA-bd_sf"/>
</dbReference>
<comment type="caution">
    <text evidence="6">The sequence shown here is derived from an EMBL/GenBank/DDBJ whole genome shotgun (WGS) entry which is preliminary data.</text>
</comment>
<dbReference type="Pfam" id="PF09339">
    <property type="entry name" value="HTH_IclR"/>
    <property type="match status" value="1"/>
</dbReference>
<protein>
    <recommendedName>
        <fullName evidence="8">IclR family transcriptional regulator</fullName>
    </recommendedName>
</protein>
<feature type="domain" description="HTH iclR-type" evidence="4">
    <location>
        <begin position="6"/>
        <end position="67"/>
    </location>
</feature>
<keyword evidence="7" id="KW-1185">Reference proteome</keyword>
<dbReference type="Proteomes" id="UP000248090">
    <property type="component" value="Unassembled WGS sequence"/>
</dbReference>
<dbReference type="PROSITE" id="PS51077">
    <property type="entry name" value="HTH_ICLR"/>
    <property type="match status" value="1"/>
</dbReference>
<evidence type="ECO:0000259" key="4">
    <source>
        <dbReference type="PROSITE" id="PS51077"/>
    </source>
</evidence>
<dbReference type="InterPro" id="IPR036390">
    <property type="entry name" value="WH_DNA-bd_sf"/>
</dbReference>
<evidence type="ECO:0000313" key="6">
    <source>
        <dbReference type="EMBL" id="PXF33037.1"/>
    </source>
</evidence>
<dbReference type="RefSeq" id="WP_110185712.1">
    <property type="nucleotide sequence ID" value="NZ_CP177354.1"/>
</dbReference>